<dbReference type="AlphaFoldDB" id="A0AAV6G6V6"/>
<dbReference type="Proteomes" id="UP000823561">
    <property type="component" value="Chromosome 13"/>
</dbReference>
<protein>
    <submittedName>
        <fullName evidence="1">Uncharacterized protein</fullName>
    </submittedName>
</protein>
<gene>
    <name evidence="1" type="ORF">AALO_G00173160</name>
</gene>
<proteinExistence type="predicted"/>
<accession>A0AAV6G6V6</accession>
<organism evidence="1 2">
    <name type="scientific">Alosa alosa</name>
    <name type="common">allis shad</name>
    <dbReference type="NCBI Taxonomy" id="278164"/>
    <lineage>
        <taxon>Eukaryota</taxon>
        <taxon>Metazoa</taxon>
        <taxon>Chordata</taxon>
        <taxon>Craniata</taxon>
        <taxon>Vertebrata</taxon>
        <taxon>Euteleostomi</taxon>
        <taxon>Actinopterygii</taxon>
        <taxon>Neopterygii</taxon>
        <taxon>Teleostei</taxon>
        <taxon>Clupei</taxon>
        <taxon>Clupeiformes</taxon>
        <taxon>Clupeoidei</taxon>
        <taxon>Clupeidae</taxon>
        <taxon>Alosa</taxon>
    </lineage>
</organism>
<keyword evidence="2" id="KW-1185">Reference proteome</keyword>
<sequence length="111" mass="12691">MQILRVDNQQVRSGANQRVKIGQEGTACDRRERSGVVLRNNRPTAPRTLQLERVKIGQEGTACDRRERSGVVLRNNRPTAPHTLQLELSHCNLQYGHRNKPVSGLMERLWI</sequence>
<dbReference type="EMBL" id="JADWDJ010000013">
    <property type="protein sequence ID" value="KAG5270863.1"/>
    <property type="molecule type" value="Genomic_DNA"/>
</dbReference>
<reference evidence="1" key="1">
    <citation type="submission" date="2020-10" db="EMBL/GenBank/DDBJ databases">
        <title>Chromosome-scale genome assembly of the Allis shad, Alosa alosa.</title>
        <authorList>
            <person name="Margot Z."/>
            <person name="Christophe K."/>
            <person name="Cabau C."/>
            <person name="Louis A."/>
            <person name="Berthelot C."/>
            <person name="Parey E."/>
            <person name="Roest Crollius H."/>
            <person name="Montfort J."/>
            <person name="Robinson-Rechavi M."/>
            <person name="Bucao C."/>
            <person name="Bouchez O."/>
            <person name="Gislard M."/>
            <person name="Lluch J."/>
            <person name="Milhes M."/>
            <person name="Lampietro C."/>
            <person name="Lopez Roques C."/>
            <person name="Donnadieu C."/>
            <person name="Braasch I."/>
            <person name="Desvignes T."/>
            <person name="Postlethwait J."/>
            <person name="Bobe J."/>
            <person name="Guiguen Y."/>
        </authorList>
    </citation>
    <scope>NUCLEOTIDE SEQUENCE</scope>
    <source>
        <strain evidence="1">M-15738</strain>
        <tissue evidence="1">Blood</tissue>
    </source>
</reference>
<comment type="caution">
    <text evidence="1">The sequence shown here is derived from an EMBL/GenBank/DDBJ whole genome shotgun (WGS) entry which is preliminary data.</text>
</comment>
<evidence type="ECO:0000313" key="2">
    <source>
        <dbReference type="Proteomes" id="UP000823561"/>
    </source>
</evidence>
<name>A0AAV6G6V6_9TELE</name>
<evidence type="ECO:0000313" key="1">
    <source>
        <dbReference type="EMBL" id="KAG5270863.1"/>
    </source>
</evidence>